<reference evidence="4 5" key="1">
    <citation type="submission" date="2020-08" db="EMBL/GenBank/DDBJ databases">
        <title>Genomic Encyclopedia of Type Strains, Phase IV (KMG-IV): sequencing the most valuable type-strain genomes for metagenomic binning, comparative biology and taxonomic classification.</title>
        <authorList>
            <person name="Goeker M."/>
        </authorList>
    </citation>
    <scope>NUCLEOTIDE SEQUENCE [LARGE SCALE GENOMIC DNA]</scope>
    <source>
        <strain evidence="4 5">DSM 22336</strain>
    </source>
</reference>
<protein>
    <submittedName>
        <fullName evidence="4">Dipeptidyl aminopeptidase/acylaminoacyl peptidase</fullName>
    </submittedName>
</protein>
<dbReference type="SUPFAM" id="SSF69322">
    <property type="entry name" value="Tricorn protease domain 2"/>
    <property type="match status" value="1"/>
</dbReference>
<dbReference type="Gene3D" id="3.40.50.1820">
    <property type="entry name" value="alpha/beta hydrolase"/>
    <property type="match status" value="1"/>
</dbReference>
<keyword evidence="2" id="KW-0720">Serine protease</keyword>
<dbReference type="InterPro" id="IPR002470">
    <property type="entry name" value="Peptidase_S9A"/>
</dbReference>
<dbReference type="GO" id="GO:0004177">
    <property type="term" value="F:aminopeptidase activity"/>
    <property type="evidence" value="ECO:0007669"/>
    <property type="project" value="UniProtKB-KW"/>
</dbReference>
<dbReference type="Pfam" id="PF00326">
    <property type="entry name" value="Peptidase_S9"/>
    <property type="match status" value="1"/>
</dbReference>
<organism evidence="4 5">
    <name type="scientific">Paenochrobactrum gallinarii</name>
    <dbReference type="NCBI Taxonomy" id="643673"/>
    <lineage>
        <taxon>Bacteria</taxon>
        <taxon>Pseudomonadati</taxon>
        <taxon>Pseudomonadota</taxon>
        <taxon>Alphaproteobacteria</taxon>
        <taxon>Hyphomicrobiales</taxon>
        <taxon>Brucellaceae</taxon>
        <taxon>Paenochrobactrum</taxon>
    </lineage>
</organism>
<keyword evidence="4" id="KW-0031">Aminopeptidase</keyword>
<dbReference type="Proteomes" id="UP000555393">
    <property type="component" value="Unassembled WGS sequence"/>
</dbReference>
<evidence type="ECO:0000256" key="1">
    <source>
        <dbReference type="ARBA" id="ARBA00022801"/>
    </source>
</evidence>
<comment type="caution">
    <text evidence="4">The sequence shown here is derived from an EMBL/GenBank/DDBJ whole genome shotgun (WGS) entry which is preliminary data.</text>
</comment>
<dbReference type="InterPro" id="IPR011042">
    <property type="entry name" value="6-blade_b-propeller_TolB-like"/>
</dbReference>
<proteinExistence type="predicted"/>
<dbReference type="PANTHER" id="PTHR42776">
    <property type="entry name" value="SERINE PEPTIDASE S9 FAMILY MEMBER"/>
    <property type="match status" value="1"/>
</dbReference>
<dbReference type="SUPFAM" id="SSF53474">
    <property type="entry name" value="alpha/beta-Hydrolases"/>
    <property type="match status" value="1"/>
</dbReference>
<dbReference type="InterPro" id="IPR001375">
    <property type="entry name" value="Peptidase_S9_cat"/>
</dbReference>
<sequence>MGSGDKSISMIDYIDICKAVKPAFSTDGAWLVYLSDQSGMMQVWMQPAAGGEPRQLTNMPEPVGAMAFNPKSNDLLITTDWGGDERHQLWLIKDLQGEPQPLTTDTTVVHAWGCWSPEGTHIAYAANYRNKSDMDLYVMDVVSAEATCVYEGIGWRTPAAFTRDGKALMVNDCTRAMTDQDFCLLNLETKTYTKTLPHQGRARYQAIRSLKDDSGLLMISDQEREYLSVMFKPANEDVLTQVAAFDAQDVEALVLSSEQDKFALVLNRQGWNDIVLVSRQGDVLKRYEMPVAGVVASLIWSKDGKSLVMPIEGAAHSSDIWGCDIETGVFTRLTDAPKAKKTLPAFLEPTVTSVASFDGLDIPYFVYQPQVPAGENGYPVMIIIHGGPEAQWKPDFRADIQYMLAQGIMVVAPNIRGSTGYGRSYQHLDDRELRLDSVADLKAVRMAVGGRTDVDESRIGVFGRSYGGYMVLAALTEYPDLWKLGVEFYGIANFLTLLTTTGPWRKQLRAIEYGDVETMRDDLERFSPINKMDQVQAPLMIVHGLEDPRVTPCEGEQVYSCLRGLGKPVEILRVPHEGHGFARVENRRLVFGELARFISENL</sequence>
<keyword evidence="4" id="KW-0645">Protease</keyword>
<dbReference type="EMBL" id="JACIIU010000013">
    <property type="protein sequence ID" value="MBB6261900.1"/>
    <property type="molecule type" value="Genomic_DNA"/>
</dbReference>
<dbReference type="InterPro" id="IPR029058">
    <property type="entry name" value="AB_hydrolase_fold"/>
</dbReference>
<evidence type="ECO:0000313" key="5">
    <source>
        <dbReference type="Proteomes" id="UP000555393"/>
    </source>
</evidence>
<keyword evidence="1" id="KW-0378">Hydrolase</keyword>
<dbReference type="PANTHER" id="PTHR42776:SF27">
    <property type="entry name" value="DIPEPTIDYL PEPTIDASE FAMILY MEMBER 6"/>
    <property type="match status" value="1"/>
</dbReference>
<dbReference type="AlphaFoldDB" id="A0A841LYH3"/>
<evidence type="ECO:0000256" key="2">
    <source>
        <dbReference type="ARBA" id="ARBA00022825"/>
    </source>
</evidence>
<keyword evidence="5" id="KW-1185">Reference proteome</keyword>
<dbReference type="GO" id="GO:0004252">
    <property type="term" value="F:serine-type endopeptidase activity"/>
    <property type="evidence" value="ECO:0007669"/>
    <property type="project" value="InterPro"/>
</dbReference>
<feature type="domain" description="Peptidase S9 prolyl oligopeptidase catalytic" evidence="3">
    <location>
        <begin position="395"/>
        <end position="601"/>
    </location>
</feature>
<accession>A0A841LYH3</accession>
<evidence type="ECO:0000313" key="4">
    <source>
        <dbReference type="EMBL" id="MBB6261900.1"/>
    </source>
</evidence>
<dbReference type="RefSeq" id="WP_184223691.1">
    <property type="nucleotide sequence ID" value="NZ_JACIIU010000013.1"/>
</dbReference>
<gene>
    <name evidence="4" type="ORF">FHS77_002467</name>
</gene>
<dbReference type="Pfam" id="PF07676">
    <property type="entry name" value="PD40"/>
    <property type="match status" value="1"/>
</dbReference>
<name>A0A841LYH3_9HYPH</name>
<dbReference type="InterPro" id="IPR011659">
    <property type="entry name" value="WD40"/>
</dbReference>
<dbReference type="PRINTS" id="PR00862">
    <property type="entry name" value="PROLIGOPTASE"/>
</dbReference>
<dbReference type="Gene3D" id="2.120.10.30">
    <property type="entry name" value="TolB, C-terminal domain"/>
    <property type="match status" value="2"/>
</dbReference>
<evidence type="ECO:0000259" key="3">
    <source>
        <dbReference type="Pfam" id="PF00326"/>
    </source>
</evidence>
<dbReference type="GO" id="GO:0006508">
    <property type="term" value="P:proteolysis"/>
    <property type="evidence" value="ECO:0007669"/>
    <property type="project" value="InterPro"/>
</dbReference>